<reference evidence="2" key="1">
    <citation type="submission" date="2005-09" db="EMBL/GenBank/DDBJ databases">
        <authorList>
            <person name="Mural R.J."/>
            <person name="Li P.W."/>
            <person name="Adams M.D."/>
            <person name="Amanatides P.G."/>
            <person name="Baden-Tillson H."/>
            <person name="Barnstead M."/>
            <person name="Chin S.H."/>
            <person name="Dew I."/>
            <person name="Evans C.A."/>
            <person name="Ferriera S."/>
            <person name="Flanigan M."/>
            <person name="Fosler C."/>
            <person name="Glodek A."/>
            <person name="Gu Z."/>
            <person name="Holt R.A."/>
            <person name="Jennings D."/>
            <person name="Kraft C.L."/>
            <person name="Lu F."/>
            <person name="Nguyen T."/>
            <person name="Nusskern D.R."/>
            <person name="Pfannkoch C.M."/>
            <person name="Sitter C."/>
            <person name="Sutton G.G."/>
            <person name="Venter J.C."/>
            <person name="Wang Z."/>
            <person name="Woodage T."/>
            <person name="Zheng X.H."/>
            <person name="Zhong F."/>
        </authorList>
    </citation>
    <scope>NUCLEOTIDE SEQUENCE [LARGE SCALE GENOMIC DNA]</scope>
    <source>
        <strain>BN</strain>
        <strain evidence="2">Sprague-Dawley</strain>
    </source>
</reference>
<organism evidence="1 2">
    <name type="scientific">Rattus norvegicus</name>
    <name type="common">Rat</name>
    <dbReference type="NCBI Taxonomy" id="10116"/>
    <lineage>
        <taxon>Eukaryota</taxon>
        <taxon>Metazoa</taxon>
        <taxon>Chordata</taxon>
        <taxon>Craniata</taxon>
        <taxon>Vertebrata</taxon>
        <taxon>Euteleostomi</taxon>
        <taxon>Mammalia</taxon>
        <taxon>Eutheria</taxon>
        <taxon>Euarchontoglires</taxon>
        <taxon>Glires</taxon>
        <taxon>Rodentia</taxon>
        <taxon>Myomorpha</taxon>
        <taxon>Muroidea</taxon>
        <taxon>Muridae</taxon>
        <taxon>Murinae</taxon>
        <taxon>Rattus</taxon>
    </lineage>
</organism>
<dbReference type="Proteomes" id="UP000234681">
    <property type="component" value="Chromosome 16"/>
</dbReference>
<evidence type="ECO:0000313" key="1">
    <source>
        <dbReference type="EMBL" id="EDL88958.1"/>
    </source>
</evidence>
<evidence type="ECO:0000313" key="2">
    <source>
        <dbReference type="Proteomes" id="UP000234681"/>
    </source>
</evidence>
<proteinExistence type="predicted"/>
<dbReference type="AlphaFoldDB" id="A6KG01"/>
<sequence length="71" mass="8241">MKKQDRTFCCTDVRTQGPWVYFHYPGTPRVLRAEFAPLLHTAYPTNRSPEIYLPKPRFLLFVGVVPWDTGG</sequence>
<protein>
    <submittedName>
        <fullName evidence="1">RCG42393</fullName>
    </submittedName>
</protein>
<accession>A6KG01</accession>
<dbReference type="EMBL" id="CH474046">
    <property type="protein sequence ID" value="EDL88958.1"/>
    <property type="molecule type" value="Genomic_DNA"/>
</dbReference>
<gene>
    <name evidence="1" type="ORF">rCG_42393</name>
</gene>
<name>A6KG01_RAT</name>